<comment type="subcellular location">
    <subcellularLocation>
        <location evidence="2">Cell membrane</location>
        <topology evidence="2">Peripheral membrane protein</topology>
        <orientation evidence="2">Cytoplasmic side</orientation>
    </subcellularLocation>
    <subcellularLocation>
        <location evidence="3">Cytoplasm</location>
        <location evidence="3">Cell cortex</location>
    </subcellularLocation>
    <subcellularLocation>
        <location evidence="1">Cytoplasm</location>
        <location evidence="1">Cytoskeleton</location>
    </subcellularLocation>
</comment>
<evidence type="ECO:0000256" key="12">
    <source>
        <dbReference type="ARBA" id="ARBA00023136"/>
    </source>
</evidence>
<dbReference type="PANTHER" id="PTHR14069:SF0">
    <property type="entry name" value="FILENSIN"/>
    <property type="match status" value="1"/>
</dbReference>
<feature type="compositionally biased region" description="Basic and acidic residues" evidence="16">
    <location>
        <begin position="439"/>
        <end position="481"/>
    </location>
</feature>
<organism evidence="18 19">
    <name type="scientific">Monodon monoceros</name>
    <name type="common">Narwhal</name>
    <name type="synonym">Ceratodon monodon</name>
    <dbReference type="NCBI Taxonomy" id="40151"/>
    <lineage>
        <taxon>Eukaryota</taxon>
        <taxon>Metazoa</taxon>
        <taxon>Chordata</taxon>
        <taxon>Craniata</taxon>
        <taxon>Vertebrata</taxon>
        <taxon>Euteleostomi</taxon>
        <taxon>Mammalia</taxon>
        <taxon>Eutheria</taxon>
        <taxon>Laurasiatheria</taxon>
        <taxon>Artiodactyla</taxon>
        <taxon>Whippomorpha</taxon>
        <taxon>Cetacea</taxon>
        <taxon>Odontoceti</taxon>
        <taxon>Monodontidae</taxon>
        <taxon>Monodon</taxon>
    </lineage>
</organism>
<keyword evidence="5" id="KW-1003">Cell membrane</keyword>
<keyword evidence="8" id="KW-0273">Eye lens protein</keyword>
<evidence type="ECO:0000256" key="13">
    <source>
        <dbReference type="ARBA" id="ARBA00023212"/>
    </source>
</evidence>
<keyword evidence="6" id="KW-0963">Cytoplasm</keyword>
<evidence type="ECO:0000256" key="11">
    <source>
        <dbReference type="ARBA" id="ARBA00023054"/>
    </source>
</evidence>
<accession>A0A4U1F7L7</accession>
<evidence type="ECO:0000256" key="15">
    <source>
        <dbReference type="SAM" id="Coils"/>
    </source>
</evidence>
<gene>
    <name evidence="18" type="ORF">EI555_012176</name>
</gene>
<keyword evidence="13" id="KW-0206">Cytoskeleton</keyword>
<keyword evidence="11 15" id="KW-0175">Coiled coil</keyword>
<dbReference type="AlphaFoldDB" id="A0A4U1F7L7"/>
<evidence type="ECO:0000256" key="7">
    <source>
        <dbReference type="ARBA" id="ARBA00022553"/>
    </source>
</evidence>
<dbReference type="GO" id="GO:0070307">
    <property type="term" value="P:lens fiber cell development"/>
    <property type="evidence" value="ECO:0007669"/>
    <property type="project" value="TreeGrafter"/>
</dbReference>
<dbReference type="GO" id="GO:0005886">
    <property type="term" value="C:plasma membrane"/>
    <property type="evidence" value="ECO:0007669"/>
    <property type="project" value="UniProtKB-SubCell"/>
</dbReference>
<feature type="compositionally biased region" description="Basic and acidic residues" evidence="16">
    <location>
        <begin position="650"/>
        <end position="675"/>
    </location>
</feature>
<feature type="domain" description="IF rod" evidence="17">
    <location>
        <begin position="39"/>
        <end position="387"/>
    </location>
</feature>
<dbReference type="GO" id="GO:0005938">
    <property type="term" value="C:cell cortex"/>
    <property type="evidence" value="ECO:0007669"/>
    <property type="project" value="UniProtKB-SubCell"/>
</dbReference>
<dbReference type="PANTHER" id="PTHR14069">
    <property type="entry name" value="FILENSIN"/>
    <property type="match status" value="1"/>
</dbReference>
<evidence type="ECO:0000256" key="8">
    <source>
        <dbReference type="ARBA" id="ARBA00022613"/>
    </source>
</evidence>
<name>A0A4U1F7L7_MONMO</name>
<keyword evidence="10" id="KW-0403">Intermediate filament</keyword>
<evidence type="ECO:0000256" key="5">
    <source>
        <dbReference type="ARBA" id="ARBA00022475"/>
    </source>
</evidence>
<evidence type="ECO:0000259" key="17">
    <source>
        <dbReference type="PROSITE" id="PS51842"/>
    </source>
</evidence>
<evidence type="ECO:0000256" key="4">
    <source>
        <dbReference type="ARBA" id="ARBA00019025"/>
    </source>
</evidence>
<feature type="region of interest" description="Disordered" evidence="16">
    <location>
        <begin position="13"/>
        <end position="34"/>
    </location>
</feature>
<evidence type="ECO:0000256" key="1">
    <source>
        <dbReference type="ARBA" id="ARBA00004245"/>
    </source>
</evidence>
<sequence>MYRRSYVFQARKEQYERAEEAPHPAEPDSLVESRATAPSVAQLQGLGERVAAHVQRARALEQRHAVLRRQLDAFQRLDELAGPEDALARHVEGNRQRARDLSAERTRLERQGAEAQRALCEFRSKYENECECQLLLRDMLKRLNKSRCLSLQEADEALLSNLRLQIESQFLQDDISAAKDRYKKNLLEIQTYVSILQQIIQTTPQAAAVTSGMREAKLLTEREVATLQSQLEDGQEVLCLLQAQRAELQAQVCPPLLSAPLIQVSRACTEKQRNKPTEQIKLDMLRPGYPCQVCVLSERVGWVSLQLCLCPQTAALEQAIRDAHECYDEEIQLYNEQIDTLRKETEEAERSLERSSYDCRQLVVAQQTLRNELDRYHRIIENEGNRLSSAFIETPITLYTVSHGASLSPRHGVKDLARAVQDITIAKPRQKGLPKNVPRKKEIIAKDKADASLEEAPLRGPEDPKPGQVVLKEEGESKLESGDGEASPPTMDGAPEDVPDGGKISKAFEKLGKMVKERVKGPKEPEPPADLYTKGRYVLVSGDANFVDPGFCSFSVPAKGGVVVSKGDDSVAPDSHVEPSPQQPEPPLEDGEGPPQGKDGLEDGQGPPQGKEDGLEDGEGPPQGKDGLEDGQGPPQGKEDGLEDGQGPPQEKEDGHPSTPHTVDKGDEMNAEELKGAQWKQNGQKEEEGAREPCVTVSPGPEGPSTPQSQGPQVTQGGSDGPGAWSSSLPARSPPRTLAYEKVEVMESIEKFSTDSIQTYEETAVIVETVIENTKANKEKLEEKCSSNA</sequence>
<keyword evidence="9" id="KW-0677">Repeat</keyword>
<dbReference type="InterPro" id="IPR042358">
    <property type="entry name" value="BFSP1"/>
</dbReference>
<comment type="caution">
    <text evidence="18">The sequence shown here is derived from an EMBL/GenBank/DDBJ whole genome shotgun (WGS) entry which is preliminary data.</text>
</comment>
<dbReference type="PROSITE" id="PS51842">
    <property type="entry name" value="IF_ROD_2"/>
    <property type="match status" value="1"/>
</dbReference>
<evidence type="ECO:0000256" key="9">
    <source>
        <dbReference type="ARBA" id="ARBA00022737"/>
    </source>
</evidence>
<dbReference type="GO" id="GO:0005882">
    <property type="term" value="C:intermediate filament"/>
    <property type="evidence" value="ECO:0007669"/>
    <property type="project" value="UniProtKB-KW"/>
</dbReference>
<evidence type="ECO:0000256" key="2">
    <source>
        <dbReference type="ARBA" id="ARBA00004413"/>
    </source>
</evidence>
<evidence type="ECO:0000256" key="14">
    <source>
        <dbReference type="ARBA" id="ARBA00031415"/>
    </source>
</evidence>
<dbReference type="GO" id="GO:0005212">
    <property type="term" value="F:structural constituent of eye lens"/>
    <property type="evidence" value="ECO:0007669"/>
    <property type="project" value="UniProtKB-KW"/>
</dbReference>
<evidence type="ECO:0000313" key="19">
    <source>
        <dbReference type="Proteomes" id="UP000308365"/>
    </source>
</evidence>
<dbReference type="SMART" id="SM01391">
    <property type="entry name" value="Filament"/>
    <property type="match status" value="1"/>
</dbReference>
<keyword evidence="7" id="KW-0597">Phosphoprotein</keyword>
<reference evidence="19" key="1">
    <citation type="journal article" date="2019" name="IScience">
        <title>Narwhal Genome Reveals Long-Term Low Genetic Diversity despite Current Large Abundance Size.</title>
        <authorList>
            <person name="Westbury M.V."/>
            <person name="Petersen B."/>
            <person name="Garde E."/>
            <person name="Heide-Jorgensen M.P."/>
            <person name="Lorenzen E.D."/>
        </authorList>
    </citation>
    <scope>NUCLEOTIDE SEQUENCE [LARGE SCALE GENOMIC DNA]</scope>
</reference>
<evidence type="ECO:0000313" key="18">
    <source>
        <dbReference type="EMBL" id="TKC45491.1"/>
    </source>
</evidence>
<dbReference type="EMBL" id="RWIC01000325">
    <property type="protein sequence ID" value="TKC45491.1"/>
    <property type="molecule type" value="Genomic_DNA"/>
</dbReference>
<evidence type="ECO:0000256" key="6">
    <source>
        <dbReference type="ARBA" id="ARBA00022490"/>
    </source>
</evidence>
<feature type="coiled-coil region" evidence="15">
    <location>
        <begin position="324"/>
        <end position="351"/>
    </location>
</feature>
<evidence type="ECO:0000256" key="10">
    <source>
        <dbReference type="ARBA" id="ARBA00022754"/>
    </source>
</evidence>
<feature type="compositionally biased region" description="Polar residues" evidence="16">
    <location>
        <begin position="705"/>
        <end position="717"/>
    </location>
</feature>
<keyword evidence="12" id="KW-0472">Membrane</keyword>
<dbReference type="FunFam" id="1.20.5.170:FF:000094">
    <property type="entry name" value="Beaded filament structural protein 1"/>
    <property type="match status" value="1"/>
</dbReference>
<feature type="compositionally biased region" description="Basic and acidic residues" evidence="16">
    <location>
        <begin position="13"/>
        <end position="26"/>
    </location>
</feature>
<dbReference type="InterPro" id="IPR039008">
    <property type="entry name" value="IF_rod_dom"/>
</dbReference>
<evidence type="ECO:0000256" key="3">
    <source>
        <dbReference type="ARBA" id="ARBA00004544"/>
    </source>
</evidence>
<dbReference type="SUPFAM" id="SSF64593">
    <property type="entry name" value="Intermediate filament protein, coiled coil region"/>
    <property type="match status" value="1"/>
</dbReference>
<dbReference type="Gene3D" id="1.20.5.170">
    <property type="match status" value="1"/>
</dbReference>
<proteinExistence type="predicted"/>
<feature type="region of interest" description="Disordered" evidence="16">
    <location>
        <begin position="548"/>
        <end position="736"/>
    </location>
</feature>
<evidence type="ECO:0000256" key="16">
    <source>
        <dbReference type="SAM" id="MobiDB-lite"/>
    </source>
</evidence>
<protein>
    <recommendedName>
        <fullName evidence="4">Filensin</fullName>
    </recommendedName>
    <alternativeName>
        <fullName evidence="14">Beaded filament structural protein 1</fullName>
    </alternativeName>
</protein>
<feature type="region of interest" description="Disordered" evidence="16">
    <location>
        <begin position="429"/>
        <end position="504"/>
    </location>
</feature>
<feature type="coiled-coil region" evidence="15">
    <location>
        <begin position="43"/>
        <end position="118"/>
    </location>
</feature>
<dbReference type="Proteomes" id="UP000308365">
    <property type="component" value="Unassembled WGS sequence"/>
</dbReference>